<evidence type="ECO:0000256" key="2">
    <source>
        <dbReference type="ARBA" id="ARBA00022723"/>
    </source>
</evidence>
<protein>
    <recommendedName>
        <fullName evidence="4">CENP-V/GFA domain-containing protein</fullName>
    </recommendedName>
</protein>
<dbReference type="PANTHER" id="PTHR28620:SF1">
    <property type="entry name" value="CENP-V_GFA DOMAIN-CONTAINING PROTEIN"/>
    <property type="match status" value="1"/>
</dbReference>
<feature type="domain" description="CENP-V/GFA" evidence="4">
    <location>
        <begin position="148"/>
        <end position="269"/>
    </location>
</feature>
<evidence type="ECO:0000313" key="5">
    <source>
        <dbReference type="EMBL" id="KAG4413642.1"/>
    </source>
</evidence>
<dbReference type="EMBL" id="JAFJYH010000303">
    <property type="protein sequence ID" value="KAG4413642.1"/>
    <property type="molecule type" value="Genomic_DNA"/>
</dbReference>
<accession>A0A8H7T720</accession>
<feature type="domain" description="CENP-V/GFA" evidence="4">
    <location>
        <begin position="11"/>
        <end position="134"/>
    </location>
</feature>
<evidence type="ECO:0000256" key="3">
    <source>
        <dbReference type="ARBA" id="ARBA00022833"/>
    </source>
</evidence>
<keyword evidence="2" id="KW-0479">Metal-binding</keyword>
<dbReference type="GO" id="GO:0046872">
    <property type="term" value="F:metal ion binding"/>
    <property type="evidence" value="ECO:0007669"/>
    <property type="project" value="UniProtKB-KW"/>
</dbReference>
<evidence type="ECO:0000313" key="6">
    <source>
        <dbReference type="Proteomes" id="UP000664132"/>
    </source>
</evidence>
<reference evidence="5" key="1">
    <citation type="submission" date="2021-02" db="EMBL/GenBank/DDBJ databases">
        <title>Genome sequence Cadophora malorum strain M34.</title>
        <authorList>
            <person name="Stefanovic E."/>
            <person name="Vu D."/>
            <person name="Scully C."/>
            <person name="Dijksterhuis J."/>
            <person name="Roader J."/>
            <person name="Houbraken J."/>
        </authorList>
    </citation>
    <scope>NUCLEOTIDE SEQUENCE</scope>
    <source>
        <strain evidence="5">M34</strain>
    </source>
</reference>
<organism evidence="5 6">
    <name type="scientific">Cadophora malorum</name>
    <dbReference type="NCBI Taxonomy" id="108018"/>
    <lineage>
        <taxon>Eukaryota</taxon>
        <taxon>Fungi</taxon>
        <taxon>Dikarya</taxon>
        <taxon>Ascomycota</taxon>
        <taxon>Pezizomycotina</taxon>
        <taxon>Leotiomycetes</taxon>
        <taxon>Helotiales</taxon>
        <taxon>Ploettnerulaceae</taxon>
        <taxon>Cadophora</taxon>
    </lineage>
</organism>
<dbReference type="GO" id="GO:0016846">
    <property type="term" value="F:carbon-sulfur lyase activity"/>
    <property type="evidence" value="ECO:0007669"/>
    <property type="project" value="InterPro"/>
</dbReference>
<dbReference type="InterPro" id="IPR006913">
    <property type="entry name" value="CENP-V/GFA"/>
</dbReference>
<dbReference type="Gene3D" id="2.170.150.70">
    <property type="match status" value="2"/>
</dbReference>
<comment type="caution">
    <text evidence="5">The sequence shown here is derived from an EMBL/GenBank/DDBJ whole genome shotgun (WGS) entry which is preliminary data.</text>
</comment>
<dbReference type="InterPro" id="IPR011057">
    <property type="entry name" value="Mss4-like_sf"/>
</dbReference>
<dbReference type="InterPro" id="IPR052355">
    <property type="entry name" value="CENP-V-like"/>
</dbReference>
<dbReference type="PROSITE" id="PS51891">
    <property type="entry name" value="CENP_V_GFA"/>
    <property type="match status" value="2"/>
</dbReference>
<name>A0A8H7T720_9HELO</name>
<dbReference type="Pfam" id="PF04828">
    <property type="entry name" value="GFA"/>
    <property type="match status" value="2"/>
</dbReference>
<dbReference type="PANTHER" id="PTHR28620">
    <property type="entry name" value="CENTROMERE PROTEIN V"/>
    <property type="match status" value="1"/>
</dbReference>
<dbReference type="AlphaFoldDB" id="A0A8H7T720"/>
<comment type="similarity">
    <text evidence="1">Belongs to the Gfa family.</text>
</comment>
<sequence>MAEPSPELKIYYGNCHCGAFKFSVKLLELKEAMTCNCSICLKKGTWWVMVGPGDLTVEQGEDQLKSYEFGNCTMAHKFCPTCGTGVYGEVKKSPEGVDIGLNARTLRDVDLWSLEITKMDGAALEPKYIPHPYDGPEPTAEFDNAKIYTGTCHCGAVGMAMKTAGPLSSSGQHIEECDCSICAREGVILTYPSPEQVQISNASFLTSYSFGRKFRSWEFCPVCGVCVWARKHDLTTKEYNAFGDADEDYDVWRARMNVNLRVLDGVEWDEIKIARGGNESEPKYVVL</sequence>
<dbReference type="SUPFAM" id="SSF51316">
    <property type="entry name" value="Mss4-like"/>
    <property type="match status" value="2"/>
</dbReference>
<keyword evidence="3" id="KW-0862">Zinc</keyword>
<keyword evidence="6" id="KW-1185">Reference proteome</keyword>
<evidence type="ECO:0000256" key="1">
    <source>
        <dbReference type="ARBA" id="ARBA00005495"/>
    </source>
</evidence>
<proteinExistence type="inferred from homology"/>
<evidence type="ECO:0000259" key="4">
    <source>
        <dbReference type="PROSITE" id="PS51891"/>
    </source>
</evidence>
<dbReference type="OrthoDB" id="2993351at2759"/>
<dbReference type="Proteomes" id="UP000664132">
    <property type="component" value="Unassembled WGS sequence"/>
</dbReference>
<gene>
    <name evidence="5" type="ORF">IFR04_013220</name>
</gene>